<sequence length="161" mass="16829">MHDDTRRPARVELDIGHESSTLLVAGAGSEPSRTPIDLGQANVRPGPFASEPPGALELEAAIEIVEEQLMPLVRAVPRPAELSTTASGVDLHAAIAAALGRAPSVPVRIDEVEAAFSHLASLAVGMPPRGDDPLRHAGAAAALLILREWMHHAGFDAVRLG</sequence>
<protein>
    <recommendedName>
        <fullName evidence="3">Ppx/GppA phosphatase domain-containing protein</fullName>
    </recommendedName>
</protein>
<name>I0HQD8_RUBGI</name>
<gene>
    <name evidence="1" type="ordered locus">RGE_18840</name>
</gene>
<keyword evidence="2" id="KW-1185">Reference proteome</keyword>
<dbReference type="EMBL" id="AP012320">
    <property type="protein sequence ID" value="BAL95225.1"/>
    <property type="molecule type" value="Genomic_DNA"/>
</dbReference>
<dbReference type="RefSeq" id="WP_014428088.1">
    <property type="nucleotide sequence ID" value="NC_017075.1"/>
</dbReference>
<evidence type="ECO:0000313" key="2">
    <source>
        <dbReference type="Proteomes" id="UP000007883"/>
    </source>
</evidence>
<dbReference type="eggNOG" id="COG0248">
    <property type="taxonomic scope" value="Bacteria"/>
</dbReference>
<proteinExistence type="predicted"/>
<dbReference type="PATRIC" id="fig|983917.3.peg.1823"/>
<dbReference type="AlphaFoldDB" id="I0HQD8"/>
<organism evidence="1 2">
    <name type="scientific">Rubrivivax gelatinosus (strain NBRC 100245 / IL144)</name>
    <dbReference type="NCBI Taxonomy" id="983917"/>
    <lineage>
        <taxon>Bacteria</taxon>
        <taxon>Pseudomonadati</taxon>
        <taxon>Pseudomonadota</taxon>
        <taxon>Betaproteobacteria</taxon>
        <taxon>Burkholderiales</taxon>
        <taxon>Sphaerotilaceae</taxon>
        <taxon>Rubrivivax</taxon>
    </lineage>
</organism>
<dbReference type="HOGENOM" id="CLU_113765_0_0_4"/>
<dbReference type="STRING" id="983917.RGE_18840"/>
<reference evidence="1 2" key="1">
    <citation type="journal article" date="2012" name="J. Bacteriol.">
        <title>Complete genome sequence of phototrophic betaproteobacterium Rubrivivax gelatinosus IL144.</title>
        <authorList>
            <person name="Nagashima S."/>
            <person name="Kamimura A."/>
            <person name="Shimizu T."/>
            <person name="Nakamura-isaki S."/>
            <person name="Aono E."/>
            <person name="Sakamoto K."/>
            <person name="Ichikawa N."/>
            <person name="Nakazawa H."/>
            <person name="Sekine M."/>
            <person name="Yamazaki S."/>
            <person name="Fujita N."/>
            <person name="Shimada K."/>
            <person name="Hanada S."/>
            <person name="Nagashima K.V.P."/>
        </authorList>
    </citation>
    <scope>NUCLEOTIDE SEQUENCE [LARGE SCALE GENOMIC DNA]</scope>
    <source>
        <strain evidence="2">NBRC 100245 / IL144</strain>
    </source>
</reference>
<evidence type="ECO:0008006" key="3">
    <source>
        <dbReference type="Google" id="ProtNLM"/>
    </source>
</evidence>
<dbReference type="Proteomes" id="UP000007883">
    <property type="component" value="Chromosome"/>
</dbReference>
<dbReference type="KEGG" id="rge:RGE_18840"/>
<accession>I0HQD8</accession>
<evidence type="ECO:0000313" key="1">
    <source>
        <dbReference type="EMBL" id="BAL95225.1"/>
    </source>
</evidence>